<dbReference type="RefSeq" id="WP_377240959.1">
    <property type="nucleotide sequence ID" value="NZ_JBHLXP010000001.1"/>
</dbReference>
<dbReference type="Pfam" id="PF09838">
    <property type="entry name" value="DUF2065"/>
    <property type="match status" value="1"/>
</dbReference>
<dbReference type="InterPro" id="IPR019201">
    <property type="entry name" value="DUF2065"/>
</dbReference>
<feature type="transmembrane region" description="Helical" evidence="1">
    <location>
        <begin position="45"/>
        <end position="62"/>
    </location>
</feature>
<evidence type="ECO:0000256" key="1">
    <source>
        <dbReference type="SAM" id="Phobius"/>
    </source>
</evidence>
<sequence>MTTDWIWPALALLLIVEGIGPLLFPNRWQAYLRKLSAEPVQNLRQLGMVLVFVGICWLWWLLAP</sequence>
<dbReference type="Proteomes" id="UP001589813">
    <property type="component" value="Unassembled WGS sequence"/>
</dbReference>
<dbReference type="PANTHER" id="PTHR38602">
    <property type="entry name" value="INNER MEMBRANE PROTEIN-RELATED"/>
    <property type="match status" value="1"/>
</dbReference>
<protein>
    <submittedName>
        <fullName evidence="2">DUF2065 domain-containing protein</fullName>
    </submittedName>
</protein>
<organism evidence="2 3">
    <name type="scientific">Rheinheimera tilapiae</name>
    <dbReference type="NCBI Taxonomy" id="875043"/>
    <lineage>
        <taxon>Bacteria</taxon>
        <taxon>Pseudomonadati</taxon>
        <taxon>Pseudomonadota</taxon>
        <taxon>Gammaproteobacteria</taxon>
        <taxon>Chromatiales</taxon>
        <taxon>Chromatiaceae</taxon>
        <taxon>Rheinheimera</taxon>
    </lineage>
</organism>
<evidence type="ECO:0000313" key="2">
    <source>
        <dbReference type="EMBL" id="MFC0047561.1"/>
    </source>
</evidence>
<comment type="caution">
    <text evidence="2">The sequence shown here is derived from an EMBL/GenBank/DDBJ whole genome shotgun (WGS) entry which is preliminary data.</text>
</comment>
<feature type="transmembrane region" description="Helical" evidence="1">
    <location>
        <begin position="6"/>
        <end position="24"/>
    </location>
</feature>
<gene>
    <name evidence="2" type="ORF">ACFFJP_04550</name>
</gene>
<keyword evidence="1" id="KW-0812">Transmembrane</keyword>
<keyword evidence="3" id="KW-1185">Reference proteome</keyword>
<accession>A0ABV6B9K5</accession>
<keyword evidence="1" id="KW-0472">Membrane</keyword>
<proteinExistence type="predicted"/>
<name>A0ABV6B9K5_9GAMM</name>
<dbReference type="EMBL" id="JBHLXP010000001">
    <property type="protein sequence ID" value="MFC0047561.1"/>
    <property type="molecule type" value="Genomic_DNA"/>
</dbReference>
<keyword evidence="1" id="KW-1133">Transmembrane helix</keyword>
<evidence type="ECO:0000313" key="3">
    <source>
        <dbReference type="Proteomes" id="UP001589813"/>
    </source>
</evidence>
<dbReference type="PANTHER" id="PTHR38602:SF1">
    <property type="entry name" value="INNER MEMBRANE PROTEIN"/>
    <property type="match status" value="1"/>
</dbReference>
<reference evidence="2 3" key="1">
    <citation type="submission" date="2024-09" db="EMBL/GenBank/DDBJ databases">
        <authorList>
            <person name="Sun Q."/>
            <person name="Mori K."/>
        </authorList>
    </citation>
    <scope>NUCLEOTIDE SEQUENCE [LARGE SCALE GENOMIC DNA]</scope>
    <source>
        <strain evidence="2 3">KCTC 23315</strain>
    </source>
</reference>